<feature type="region of interest" description="Disordered" evidence="1">
    <location>
        <begin position="60"/>
        <end position="146"/>
    </location>
</feature>
<dbReference type="OrthoDB" id="3799681at2759"/>
<accession>A0A6A6U4Y0</accession>
<dbReference type="Proteomes" id="UP000799302">
    <property type="component" value="Unassembled WGS sequence"/>
</dbReference>
<evidence type="ECO:0000256" key="1">
    <source>
        <dbReference type="SAM" id="MobiDB-lite"/>
    </source>
</evidence>
<evidence type="ECO:0000313" key="3">
    <source>
        <dbReference type="EMBL" id="KAF2666497.1"/>
    </source>
</evidence>
<reference evidence="3" key="1">
    <citation type="journal article" date="2020" name="Stud. Mycol.">
        <title>101 Dothideomycetes genomes: a test case for predicting lifestyles and emergence of pathogens.</title>
        <authorList>
            <person name="Haridas S."/>
            <person name="Albert R."/>
            <person name="Binder M."/>
            <person name="Bloem J."/>
            <person name="Labutti K."/>
            <person name="Salamov A."/>
            <person name="Andreopoulos B."/>
            <person name="Baker S."/>
            <person name="Barry K."/>
            <person name="Bills G."/>
            <person name="Bluhm B."/>
            <person name="Cannon C."/>
            <person name="Castanera R."/>
            <person name="Culley D."/>
            <person name="Daum C."/>
            <person name="Ezra D."/>
            <person name="Gonzalez J."/>
            <person name="Henrissat B."/>
            <person name="Kuo A."/>
            <person name="Liang C."/>
            <person name="Lipzen A."/>
            <person name="Lutzoni F."/>
            <person name="Magnuson J."/>
            <person name="Mondo S."/>
            <person name="Nolan M."/>
            <person name="Ohm R."/>
            <person name="Pangilinan J."/>
            <person name="Park H.-J."/>
            <person name="Ramirez L."/>
            <person name="Alfaro M."/>
            <person name="Sun H."/>
            <person name="Tritt A."/>
            <person name="Yoshinaga Y."/>
            <person name="Zwiers L.-H."/>
            <person name="Turgeon B."/>
            <person name="Goodwin S."/>
            <person name="Spatafora J."/>
            <person name="Crous P."/>
            <person name="Grigoriev I."/>
        </authorList>
    </citation>
    <scope>NUCLEOTIDE SEQUENCE</scope>
    <source>
        <strain evidence="3">CBS 115976</strain>
    </source>
</reference>
<feature type="compositionally biased region" description="Pro residues" evidence="1">
    <location>
        <begin position="74"/>
        <end position="104"/>
    </location>
</feature>
<dbReference type="AlphaFoldDB" id="A0A6A6U4Y0"/>
<proteinExistence type="predicted"/>
<dbReference type="EMBL" id="MU004238">
    <property type="protein sequence ID" value="KAF2666497.1"/>
    <property type="molecule type" value="Genomic_DNA"/>
</dbReference>
<protein>
    <submittedName>
        <fullName evidence="3">Uncharacterized protein</fullName>
    </submittedName>
</protein>
<sequence length="455" mass="49066">MKHLSVGGCVVILLSLGLTWAVPLSKPADEPLENGRVVASPRIARFSVLDFHKRSAFPAIPIPKLPKPDVPEVPVAPAPRPVEPPAAPAPKPAEPPVAPKPAQVPPAAGKPVTPSPKDSSEPDNGGPAPGEGPETLCKRSGGGPCDVDDPNVVTGLFNKGRQTQKNLDNALAGNKIVGADRDAVIQADNMVDDSHIEDRYVVDIGAPYDAQAVKEMPGPVSSAPYIERFGISADTKNGRWTCTKIRSKKQDLVPGADAEELGDIMTTYEDARSGVMVIKQTWSQEDQLAVGAANRKPPITMKDPPALRPFSPLTAMLKHSWNKATETAGADAKPLEYIFQDKIVPATKNGENQDKYPDTRNLMDQAATDMGGWDHWQGMVEVRRLSGDTMETHAYSVLSGSIHVDRVLKFLRDYRDDLGNINVDYLVLIKNGDEYDLGIVMTKPTTSIPGSPMYD</sequence>
<keyword evidence="4" id="KW-1185">Reference proteome</keyword>
<feature type="chain" id="PRO_5025669855" evidence="2">
    <location>
        <begin position="22"/>
        <end position="455"/>
    </location>
</feature>
<keyword evidence="2" id="KW-0732">Signal</keyword>
<evidence type="ECO:0000313" key="4">
    <source>
        <dbReference type="Proteomes" id="UP000799302"/>
    </source>
</evidence>
<gene>
    <name evidence="3" type="ORF">BT63DRAFT_415633</name>
</gene>
<evidence type="ECO:0000256" key="2">
    <source>
        <dbReference type="SAM" id="SignalP"/>
    </source>
</evidence>
<name>A0A6A6U4Y0_9PEZI</name>
<organism evidence="3 4">
    <name type="scientific">Microthyrium microscopicum</name>
    <dbReference type="NCBI Taxonomy" id="703497"/>
    <lineage>
        <taxon>Eukaryota</taxon>
        <taxon>Fungi</taxon>
        <taxon>Dikarya</taxon>
        <taxon>Ascomycota</taxon>
        <taxon>Pezizomycotina</taxon>
        <taxon>Dothideomycetes</taxon>
        <taxon>Dothideomycetes incertae sedis</taxon>
        <taxon>Microthyriales</taxon>
        <taxon>Microthyriaceae</taxon>
        <taxon>Microthyrium</taxon>
    </lineage>
</organism>
<feature type="signal peptide" evidence="2">
    <location>
        <begin position="1"/>
        <end position="21"/>
    </location>
</feature>